<comment type="caution">
    <text evidence="7">The sequence shown here is derived from an EMBL/GenBank/DDBJ whole genome shotgun (WGS) entry which is preliminary data.</text>
</comment>
<dbReference type="Pfam" id="PF06426">
    <property type="entry name" value="SATase_N"/>
    <property type="match status" value="1"/>
</dbReference>
<dbReference type="CDD" id="cd03354">
    <property type="entry name" value="LbH_SAT"/>
    <property type="match status" value="1"/>
</dbReference>
<evidence type="ECO:0000256" key="4">
    <source>
        <dbReference type="SAM" id="MobiDB-lite"/>
    </source>
</evidence>
<dbReference type="SMART" id="SM00971">
    <property type="entry name" value="SATase_N"/>
    <property type="match status" value="1"/>
</dbReference>
<reference evidence="8" key="1">
    <citation type="journal article" date="2023" name="Commun. Biol.">
        <title>Genome analysis of Parmales, the sister group of diatoms, reveals the evolutionary specialization of diatoms from phago-mixotrophs to photoautotrophs.</title>
        <authorList>
            <person name="Ban H."/>
            <person name="Sato S."/>
            <person name="Yoshikawa S."/>
            <person name="Yamada K."/>
            <person name="Nakamura Y."/>
            <person name="Ichinomiya M."/>
            <person name="Sato N."/>
            <person name="Blanc-Mathieu R."/>
            <person name="Endo H."/>
            <person name="Kuwata A."/>
            <person name="Ogata H."/>
        </authorList>
    </citation>
    <scope>NUCLEOTIDE SEQUENCE [LARGE SCALE GENOMIC DNA]</scope>
    <source>
        <strain evidence="8">NIES 3700</strain>
    </source>
</reference>
<proteinExistence type="predicted"/>
<dbReference type="PANTHER" id="PTHR42811">
    <property type="entry name" value="SERINE ACETYLTRANSFERASE"/>
    <property type="match status" value="1"/>
</dbReference>
<dbReference type="GO" id="GO:0006535">
    <property type="term" value="P:cysteine biosynthetic process from serine"/>
    <property type="evidence" value="ECO:0007669"/>
    <property type="project" value="InterPro"/>
</dbReference>
<feature type="compositionally biased region" description="Polar residues" evidence="4">
    <location>
        <begin position="69"/>
        <end position="78"/>
    </location>
</feature>
<dbReference type="InterPro" id="IPR010493">
    <property type="entry name" value="Ser_AcTrfase_N"/>
</dbReference>
<name>A0A9W7KV57_9STRA</name>
<organism evidence="7 8">
    <name type="scientific">Triparma laevis f. longispina</name>
    <dbReference type="NCBI Taxonomy" id="1714387"/>
    <lineage>
        <taxon>Eukaryota</taxon>
        <taxon>Sar</taxon>
        <taxon>Stramenopiles</taxon>
        <taxon>Ochrophyta</taxon>
        <taxon>Bolidophyceae</taxon>
        <taxon>Parmales</taxon>
        <taxon>Triparmaceae</taxon>
        <taxon>Triparma</taxon>
    </lineage>
</organism>
<keyword evidence="3" id="KW-0012">Acyltransferase</keyword>
<dbReference type="GO" id="GO:0005737">
    <property type="term" value="C:cytoplasm"/>
    <property type="evidence" value="ECO:0007669"/>
    <property type="project" value="InterPro"/>
</dbReference>
<accession>A0A9W7KV57</accession>
<feature type="chain" id="PRO_5040718709" description="Serine acetyltransferase N-terminal domain-containing protein" evidence="5">
    <location>
        <begin position="17"/>
        <end position="456"/>
    </location>
</feature>
<dbReference type="Proteomes" id="UP001165122">
    <property type="component" value="Unassembled WGS sequence"/>
</dbReference>
<dbReference type="OrthoDB" id="25818at2759"/>
<keyword evidence="5" id="KW-0732">Signal</keyword>
<gene>
    <name evidence="7" type="ORF">TrLO_g532</name>
</gene>
<dbReference type="Gene3D" id="2.160.10.10">
    <property type="entry name" value="Hexapeptide repeat proteins"/>
    <property type="match status" value="1"/>
</dbReference>
<feature type="signal peptide" evidence="5">
    <location>
        <begin position="1"/>
        <end position="16"/>
    </location>
</feature>
<dbReference type="EMBL" id="BRXW01000181">
    <property type="protein sequence ID" value="GMI12828.1"/>
    <property type="molecule type" value="Genomic_DNA"/>
</dbReference>
<evidence type="ECO:0000259" key="6">
    <source>
        <dbReference type="SMART" id="SM00971"/>
    </source>
</evidence>
<evidence type="ECO:0000313" key="8">
    <source>
        <dbReference type="Proteomes" id="UP001165122"/>
    </source>
</evidence>
<evidence type="ECO:0000256" key="5">
    <source>
        <dbReference type="SAM" id="SignalP"/>
    </source>
</evidence>
<evidence type="ECO:0000256" key="3">
    <source>
        <dbReference type="ARBA" id="ARBA00023315"/>
    </source>
</evidence>
<sequence length="456" mass="49058">MLALFTMLLIISSGSSLLQQIPSFSKTPLRGPKTRCSSNPSAHSPPLHRHSLAASPENNAYEPDDPDQTDSLASNTQPVPYPIGGLATPTDAESRINLGAAFVSRVRKEGKEATSKQADGAEQETGDCDAWEQSIPHAITPYVSRAIRTVYERSRDRPERIQSLLADLIAAPDPLWYQVKLEAQEALRVEPQSGPTLYSNILAQPDLLTAVVEHVANIVASPTSGFRFVMEPTAAKNLFMKELTPSDLHAISADIIATATRSPSSGDALTATLFNPGIHALVSYRLSHRLWLQGRKGVAHLIQSRVSSAFACDIHPGARIGSGTYLAAGNGVVIGETAVVKDDVTILQGVTLGGTGKVRGDRHPKIGNGVILQDGCAVLGNIEVSDGAVVMAKSIVLKPVEDFTRVSGVPAKVKSHRPPLPTNPDLFDPEHDDYLTDEHKEQIINSYTAWRKGFWA</sequence>
<keyword evidence="2" id="KW-0808">Transferase</keyword>
<protein>
    <recommendedName>
        <fullName evidence="6">Serine acetyltransferase N-terminal domain-containing protein</fullName>
    </recommendedName>
</protein>
<evidence type="ECO:0000313" key="7">
    <source>
        <dbReference type="EMBL" id="GMI12828.1"/>
    </source>
</evidence>
<dbReference type="SUPFAM" id="SSF51161">
    <property type="entry name" value="Trimeric LpxA-like enzymes"/>
    <property type="match status" value="1"/>
</dbReference>
<keyword evidence="1" id="KW-0028">Amino-acid biosynthesis</keyword>
<dbReference type="InterPro" id="IPR045304">
    <property type="entry name" value="LbH_SAT"/>
</dbReference>
<dbReference type="InterPro" id="IPR042122">
    <property type="entry name" value="Ser_AcTrfase_N_sf"/>
</dbReference>
<keyword evidence="8" id="KW-1185">Reference proteome</keyword>
<dbReference type="InterPro" id="IPR011004">
    <property type="entry name" value="Trimer_LpxA-like_sf"/>
</dbReference>
<feature type="region of interest" description="Disordered" evidence="4">
    <location>
        <begin position="26"/>
        <end position="90"/>
    </location>
</feature>
<evidence type="ECO:0000256" key="2">
    <source>
        <dbReference type="ARBA" id="ARBA00022679"/>
    </source>
</evidence>
<dbReference type="Gene3D" id="1.10.3130.10">
    <property type="entry name" value="serine acetyltransferase, domain 1"/>
    <property type="match status" value="1"/>
</dbReference>
<dbReference type="AlphaFoldDB" id="A0A9W7KV57"/>
<dbReference type="GO" id="GO:0009001">
    <property type="term" value="F:serine O-acetyltransferase activity"/>
    <property type="evidence" value="ECO:0007669"/>
    <property type="project" value="InterPro"/>
</dbReference>
<feature type="domain" description="Serine acetyltransferase N-terminal" evidence="6">
    <location>
        <begin position="175"/>
        <end position="283"/>
    </location>
</feature>
<evidence type="ECO:0000256" key="1">
    <source>
        <dbReference type="ARBA" id="ARBA00022605"/>
    </source>
</evidence>